<dbReference type="KEGG" id="fgi:OP10G_2099"/>
<feature type="domain" description="Cation efflux protein cytoplasmic" evidence="11">
    <location>
        <begin position="224"/>
        <end position="300"/>
    </location>
</feature>
<comment type="similarity">
    <text evidence="2">Belongs to the cation diffusion facilitator (CDF) transporter (TC 2.A.4) family. SLC30A subfamily.</text>
</comment>
<evidence type="ECO:0000256" key="1">
    <source>
        <dbReference type="ARBA" id="ARBA00004141"/>
    </source>
</evidence>
<accession>A0A068NQ20</accession>
<dbReference type="SUPFAM" id="SSF161111">
    <property type="entry name" value="Cation efflux protein transmembrane domain-like"/>
    <property type="match status" value="1"/>
</dbReference>
<keyword evidence="6" id="KW-0406">Ion transport</keyword>
<dbReference type="EMBL" id="CP007139">
    <property type="protein sequence ID" value="AIE85467.1"/>
    <property type="molecule type" value="Genomic_DNA"/>
</dbReference>
<feature type="transmembrane region" description="Helical" evidence="9">
    <location>
        <begin position="99"/>
        <end position="119"/>
    </location>
</feature>
<dbReference type="SUPFAM" id="SSF160240">
    <property type="entry name" value="Cation efflux protein cytoplasmic domain-like"/>
    <property type="match status" value="1"/>
</dbReference>
<feature type="region of interest" description="Disordered" evidence="8">
    <location>
        <begin position="1"/>
        <end position="20"/>
    </location>
</feature>
<dbReference type="GO" id="GO:0005385">
    <property type="term" value="F:zinc ion transmembrane transporter activity"/>
    <property type="evidence" value="ECO:0007669"/>
    <property type="project" value="TreeGrafter"/>
</dbReference>
<evidence type="ECO:0000256" key="4">
    <source>
        <dbReference type="ARBA" id="ARBA00022692"/>
    </source>
</evidence>
<dbReference type="HOGENOM" id="CLU_013430_0_0_0"/>
<dbReference type="Pfam" id="PF16916">
    <property type="entry name" value="ZT_dimer"/>
    <property type="match status" value="1"/>
</dbReference>
<dbReference type="Gene3D" id="3.30.70.1350">
    <property type="entry name" value="Cation efflux protein, cytoplasmic domain"/>
    <property type="match status" value="1"/>
</dbReference>
<evidence type="ECO:0000259" key="10">
    <source>
        <dbReference type="Pfam" id="PF01545"/>
    </source>
</evidence>
<keyword evidence="3" id="KW-0813">Transport</keyword>
<feature type="transmembrane region" description="Helical" evidence="9">
    <location>
        <begin position="29"/>
        <end position="50"/>
    </location>
</feature>
<keyword evidence="7 9" id="KW-0472">Membrane</keyword>
<dbReference type="InterPro" id="IPR036837">
    <property type="entry name" value="Cation_efflux_CTD_sf"/>
</dbReference>
<dbReference type="NCBIfam" id="TIGR01297">
    <property type="entry name" value="CDF"/>
    <property type="match status" value="1"/>
</dbReference>
<feature type="transmembrane region" description="Helical" evidence="9">
    <location>
        <begin position="131"/>
        <end position="150"/>
    </location>
</feature>
<keyword evidence="4 9" id="KW-0812">Transmembrane</keyword>
<dbReference type="PANTHER" id="PTHR11562:SF17">
    <property type="entry name" value="RE54080P-RELATED"/>
    <property type="match status" value="1"/>
</dbReference>
<dbReference type="Gene3D" id="1.20.1510.10">
    <property type="entry name" value="Cation efflux protein transmembrane domain"/>
    <property type="match status" value="1"/>
</dbReference>
<dbReference type="Proteomes" id="UP000027982">
    <property type="component" value="Chromosome"/>
</dbReference>
<evidence type="ECO:0000256" key="9">
    <source>
        <dbReference type="SAM" id="Phobius"/>
    </source>
</evidence>
<dbReference type="AlphaFoldDB" id="A0A068NQ20"/>
<evidence type="ECO:0000256" key="6">
    <source>
        <dbReference type="ARBA" id="ARBA00023065"/>
    </source>
</evidence>
<dbReference type="InterPro" id="IPR002524">
    <property type="entry name" value="Cation_efflux"/>
</dbReference>
<evidence type="ECO:0000256" key="2">
    <source>
        <dbReference type="ARBA" id="ARBA00008873"/>
    </source>
</evidence>
<comment type="subcellular location">
    <subcellularLocation>
        <location evidence="1">Membrane</location>
        <topology evidence="1">Multi-pass membrane protein</topology>
    </subcellularLocation>
</comment>
<dbReference type="InterPro" id="IPR027470">
    <property type="entry name" value="Cation_efflux_CTD"/>
</dbReference>
<organism evidence="12 13">
    <name type="scientific">Fimbriimonas ginsengisoli Gsoil 348</name>
    <dbReference type="NCBI Taxonomy" id="661478"/>
    <lineage>
        <taxon>Bacteria</taxon>
        <taxon>Bacillati</taxon>
        <taxon>Armatimonadota</taxon>
        <taxon>Fimbriimonadia</taxon>
        <taxon>Fimbriimonadales</taxon>
        <taxon>Fimbriimonadaceae</taxon>
        <taxon>Fimbriimonas</taxon>
    </lineage>
</organism>
<feature type="transmembrane region" description="Helical" evidence="9">
    <location>
        <begin position="195"/>
        <end position="212"/>
    </location>
</feature>
<feature type="transmembrane region" description="Helical" evidence="9">
    <location>
        <begin position="162"/>
        <end position="183"/>
    </location>
</feature>
<feature type="domain" description="Cation efflux protein transmembrane" evidence="10">
    <location>
        <begin position="29"/>
        <end position="220"/>
    </location>
</feature>
<dbReference type="STRING" id="661478.OP10G_2099"/>
<dbReference type="GO" id="GO:0005886">
    <property type="term" value="C:plasma membrane"/>
    <property type="evidence" value="ECO:0007669"/>
    <property type="project" value="TreeGrafter"/>
</dbReference>
<dbReference type="InterPro" id="IPR027469">
    <property type="entry name" value="Cation_efflux_TMD_sf"/>
</dbReference>
<name>A0A068NQ20_FIMGI</name>
<keyword evidence="5 9" id="KW-1133">Transmembrane helix</keyword>
<feature type="compositionally biased region" description="Basic and acidic residues" evidence="8">
    <location>
        <begin position="1"/>
        <end position="12"/>
    </location>
</feature>
<evidence type="ECO:0000313" key="12">
    <source>
        <dbReference type="EMBL" id="AIE85467.1"/>
    </source>
</evidence>
<gene>
    <name evidence="12" type="ORF">OP10G_2099</name>
</gene>
<evidence type="ECO:0000256" key="5">
    <source>
        <dbReference type="ARBA" id="ARBA00022989"/>
    </source>
</evidence>
<dbReference type="PANTHER" id="PTHR11562">
    <property type="entry name" value="CATION EFFLUX PROTEIN/ ZINC TRANSPORTER"/>
    <property type="match status" value="1"/>
</dbReference>
<dbReference type="InterPro" id="IPR050681">
    <property type="entry name" value="CDF/SLC30A"/>
</dbReference>
<sequence length="326" mass="34958">MGERDHSHDGHDHHHGLMHVHGSTHGPRLVLSLVVTTAFVAGEAIAGYAAHSLALLSDAGHNASDALALGLAAYAIWISKRPANSKKTYGYHRANILIALFNAASLVVIGVVILVEAWRLVRTPKPAEGTLMIWVAGVSVLMNTVIAWLLSGGAKESLNMRAAFVHMAGDALSAVAVVVAGLVVKRTGWVYADPLVSALIAVFILYTAWGIVRDATDILLESAPKGLDFDKMVRAMGRVKDVKSVHDVHAWTVSDGMNYLSCHVELPEGTPIEKCSEVVRELNELLAHEFGIAHATIQTELAGSCIHQHEASVLCDESVARHEGHK</sequence>
<proteinExistence type="inferred from homology"/>
<evidence type="ECO:0000256" key="3">
    <source>
        <dbReference type="ARBA" id="ARBA00022448"/>
    </source>
</evidence>
<reference evidence="12 13" key="1">
    <citation type="journal article" date="2014" name="PLoS ONE">
        <title>The first complete genome sequence of the class fimbriimonadia in the phylum armatimonadetes.</title>
        <authorList>
            <person name="Hu Z.Y."/>
            <person name="Wang Y.Z."/>
            <person name="Im W.T."/>
            <person name="Wang S.Y."/>
            <person name="Zhao G.P."/>
            <person name="Zheng H.J."/>
            <person name="Quan Z.X."/>
        </authorList>
    </citation>
    <scope>NUCLEOTIDE SEQUENCE [LARGE SCALE GENOMIC DNA]</scope>
    <source>
        <strain evidence="12">Gsoil 348</strain>
    </source>
</reference>
<keyword evidence="13" id="KW-1185">Reference proteome</keyword>
<dbReference type="eggNOG" id="COG1230">
    <property type="taxonomic scope" value="Bacteria"/>
</dbReference>
<protein>
    <submittedName>
        <fullName evidence="12">Cobalt-zinc-cadmium resistance protein CzcD</fullName>
    </submittedName>
</protein>
<evidence type="ECO:0000313" key="13">
    <source>
        <dbReference type="Proteomes" id="UP000027982"/>
    </source>
</evidence>
<dbReference type="InterPro" id="IPR058533">
    <property type="entry name" value="Cation_efflux_TM"/>
</dbReference>
<evidence type="ECO:0000256" key="8">
    <source>
        <dbReference type="SAM" id="MobiDB-lite"/>
    </source>
</evidence>
<dbReference type="Pfam" id="PF01545">
    <property type="entry name" value="Cation_efflux"/>
    <property type="match status" value="1"/>
</dbReference>
<evidence type="ECO:0000259" key="11">
    <source>
        <dbReference type="Pfam" id="PF16916"/>
    </source>
</evidence>
<evidence type="ECO:0000256" key="7">
    <source>
        <dbReference type="ARBA" id="ARBA00023136"/>
    </source>
</evidence>